<comment type="subcellular location">
    <subcellularLocation>
        <location evidence="1">Membrane</location>
    </subcellularLocation>
</comment>
<dbReference type="Gene3D" id="3.30.450.330">
    <property type="match status" value="1"/>
</dbReference>
<dbReference type="InterPro" id="IPR012338">
    <property type="entry name" value="Beta-lactam/transpept-like"/>
</dbReference>
<dbReference type="EMBL" id="PKJS01000018">
    <property type="protein sequence ID" value="PKZ67893.1"/>
    <property type="molecule type" value="Genomic_DNA"/>
</dbReference>
<keyword evidence="2" id="KW-0645">Protease</keyword>
<dbReference type="GeneID" id="35778984"/>
<dbReference type="GO" id="GO:0071555">
    <property type="term" value="P:cell wall organization"/>
    <property type="evidence" value="ECO:0007669"/>
    <property type="project" value="TreeGrafter"/>
</dbReference>
<dbReference type="Pfam" id="PF00905">
    <property type="entry name" value="Transpeptidase"/>
    <property type="match status" value="1"/>
</dbReference>
<accession>A0A2I1RFI8</accession>
<evidence type="ECO:0000313" key="8">
    <source>
        <dbReference type="EMBL" id="STY96583.1"/>
    </source>
</evidence>
<dbReference type="AlphaFoldDB" id="A0A2I1RFI8"/>
<name>A0A2I1RFI8_FAUOS</name>
<keyword evidence="4" id="KW-1133">Transmembrane helix</keyword>
<dbReference type="GO" id="GO:0016757">
    <property type="term" value="F:glycosyltransferase activity"/>
    <property type="evidence" value="ECO:0007669"/>
    <property type="project" value="UniProtKB-KW"/>
</dbReference>
<sequence>MTTRNKKSIPTKVANAMSGRPTKVPVLKVTAPKINASKRRSGASRQGSIEEDAIRFKSIWIAMGLVFVAIFGRLAYIQVINKSYYQGKGNSLITTVKKEPSYRGMITDRNNMPLAISAPLTSAYFSPHDYAVEYYELKGRQQELQKSKPSKSVSRELERVAKRLQNMDLAKLSALTGISVSEFKNAVRINDNINLADKEAVKAVLPTGAGSHYFPLMKNVQPEAAQPLIDANFAGVSTETFYQRYYPQPQPNAHLLGFMARTNMTDGTHYQGQAGVERVFNDMLSGKDGEVMVMRDAKNNSIKEIEQVKPEVAGKDLQLTVDSRLQYILYQELEKVGRVQQARWAAGMIVDVNSGEVMAMSNWPSFNANDLNSLSNENQRNHAVMDVFEPGSVMKPITVAAGLKSGQYNANSLINTSPGSMVVQGYTIRDHGNLGTISLRTLLQKSSNIGSAKIALSLPATAMSDTQKAFGFGAKTNLKLPGESAGLVPTPEQNEIARRATVSYGYGLQVTLAQLAQAYSVLGAGGVMHPLTLLKSTRDNALNSSSTNNVSVPFAKPAAKQVIKTSDALTIVDMMTSVTEPGGTATLAAIDGYRVAGKTGTARRTNPKGGYYNDQYRTAFVGIAPASNPRFVVAIMVEDPRVHKFGGLVAAPVFRSVMKEALRLYNVPFDKPLSGKETTAASIESVNDL</sequence>
<keyword evidence="8" id="KW-0808">Transferase</keyword>
<dbReference type="RefSeq" id="WP_101965082.1">
    <property type="nucleotide sequence ID" value="NZ_CBCRZU010000022.1"/>
</dbReference>
<evidence type="ECO:0000256" key="4">
    <source>
        <dbReference type="SAM" id="Phobius"/>
    </source>
</evidence>
<dbReference type="Proteomes" id="UP000234914">
    <property type="component" value="Unassembled WGS sequence"/>
</dbReference>
<keyword evidence="8" id="KW-0328">Glycosyltransferase</keyword>
<dbReference type="SUPFAM" id="SSF56601">
    <property type="entry name" value="beta-lactamase/transpeptidase-like"/>
    <property type="match status" value="1"/>
</dbReference>
<evidence type="ECO:0000313" key="9">
    <source>
        <dbReference type="Proteomes" id="UP000234914"/>
    </source>
</evidence>
<feature type="domain" description="Penicillin-binding protein transpeptidase" evidence="5">
    <location>
        <begin position="348"/>
        <end position="659"/>
    </location>
</feature>
<dbReference type="EMBL" id="UGPY01000001">
    <property type="protein sequence ID" value="STY96583.1"/>
    <property type="molecule type" value="Genomic_DNA"/>
</dbReference>
<keyword evidence="3 4" id="KW-0472">Membrane</keyword>
<evidence type="ECO:0000259" key="6">
    <source>
        <dbReference type="Pfam" id="PF03717"/>
    </source>
</evidence>
<evidence type="ECO:0000256" key="1">
    <source>
        <dbReference type="ARBA" id="ARBA00004370"/>
    </source>
</evidence>
<organism evidence="7 9">
    <name type="scientific">Faucicola osloensis</name>
    <name type="common">Moraxella osloensis</name>
    <dbReference type="NCBI Taxonomy" id="34062"/>
    <lineage>
        <taxon>Bacteria</taxon>
        <taxon>Pseudomonadati</taxon>
        <taxon>Pseudomonadota</taxon>
        <taxon>Gammaproteobacteria</taxon>
        <taxon>Moraxellales</taxon>
        <taxon>Moraxellaceae</taxon>
        <taxon>Faucicola</taxon>
    </lineage>
</organism>
<keyword evidence="2" id="KW-0121">Carboxypeptidase</keyword>
<dbReference type="SUPFAM" id="SSF56519">
    <property type="entry name" value="Penicillin binding protein dimerisation domain"/>
    <property type="match status" value="1"/>
</dbReference>
<reference evidence="8 10" key="2">
    <citation type="submission" date="2018-06" db="EMBL/GenBank/DDBJ databases">
        <authorList>
            <consortium name="Pathogen Informatics"/>
            <person name="Doyle S."/>
        </authorList>
    </citation>
    <scope>NUCLEOTIDE SEQUENCE [LARGE SCALE GENOMIC DNA]</scope>
    <source>
        <strain evidence="8 10">NCTC10465</strain>
    </source>
</reference>
<keyword evidence="10" id="KW-1185">Reference proteome</keyword>
<dbReference type="Pfam" id="PF03717">
    <property type="entry name" value="PBP_dimer"/>
    <property type="match status" value="1"/>
</dbReference>
<gene>
    <name evidence="8" type="primary">ftsI</name>
    <name evidence="7" type="ORF">CYJ96_11185</name>
    <name evidence="8" type="ORF">NCTC10465_00341</name>
</gene>
<dbReference type="GO" id="GO:0008658">
    <property type="term" value="F:penicillin binding"/>
    <property type="evidence" value="ECO:0007669"/>
    <property type="project" value="InterPro"/>
</dbReference>
<dbReference type="InterPro" id="IPR005311">
    <property type="entry name" value="PBP_dimer"/>
</dbReference>
<reference evidence="7 9" key="1">
    <citation type="submission" date="2017-12" db="EMBL/GenBank/DDBJ databases">
        <title>Phylogenetic diversity of female urinary microbiome.</title>
        <authorList>
            <person name="Thomas-White K."/>
            <person name="Wolfe A.J."/>
        </authorList>
    </citation>
    <scope>NUCLEOTIDE SEQUENCE [LARGE SCALE GENOMIC DNA]</scope>
    <source>
        <strain evidence="7 9">UMB0416</strain>
    </source>
</reference>
<dbReference type="InterPro" id="IPR050515">
    <property type="entry name" value="Beta-lactam/transpept"/>
</dbReference>
<dbReference type="Gene3D" id="3.90.1310.10">
    <property type="entry name" value="Penicillin-binding protein 2a (Domain 2)"/>
    <property type="match status" value="1"/>
</dbReference>
<dbReference type="PANTHER" id="PTHR30627:SF1">
    <property type="entry name" value="PEPTIDOGLYCAN D,D-TRANSPEPTIDASE FTSI"/>
    <property type="match status" value="1"/>
</dbReference>
<dbReference type="InterPro" id="IPR001460">
    <property type="entry name" value="PCN-bd_Tpept"/>
</dbReference>
<keyword evidence="4" id="KW-0812">Transmembrane</keyword>
<dbReference type="GO" id="GO:0005886">
    <property type="term" value="C:plasma membrane"/>
    <property type="evidence" value="ECO:0007669"/>
    <property type="project" value="TreeGrafter"/>
</dbReference>
<dbReference type="Gene3D" id="3.40.710.10">
    <property type="entry name" value="DD-peptidase/beta-lactamase superfamily"/>
    <property type="match status" value="1"/>
</dbReference>
<evidence type="ECO:0000313" key="10">
    <source>
        <dbReference type="Proteomes" id="UP000255230"/>
    </source>
</evidence>
<evidence type="ECO:0000256" key="2">
    <source>
        <dbReference type="ARBA" id="ARBA00022645"/>
    </source>
</evidence>
<dbReference type="PANTHER" id="PTHR30627">
    <property type="entry name" value="PEPTIDOGLYCAN D,D-TRANSPEPTIDASE"/>
    <property type="match status" value="1"/>
</dbReference>
<dbReference type="EC" id="2.4.1.129" evidence="8"/>
<protein>
    <submittedName>
        <fullName evidence="7">Penicillin-binding protein 2</fullName>
    </submittedName>
    <submittedName>
        <fullName evidence="8">Peptidoglycan synthase FtsI</fullName>
        <ecNumber evidence="8">2.4.1.129</ecNumber>
    </submittedName>
</protein>
<dbReference type="InterPro" id="IPR036138">
    <property type="entry name" value="PBP_dimer_sf"/>
</dbReference>
<keyword evidence="2" id="KW-0378">Hydrolase</keyword>
<evidence type="ECO:0000313" key="7">
    <source>
        <dbReference type="EMBL" id="PKZ67893.1"/>
    </source>
</evidence>
<feature type="transmembrane region" description="Helical" evidence="4">
    <location>
        <begin position="58"/>
        <end position="76"/>
    </location>
</feature>
<evidence type="ECO:0000256" key="3">
    <source>
        <dbReference type="ARBA" id="ARBA00023136"/>
    </source>
</evidence>
<feature type="domain" description="Penicillin-binding protein dimerisation" evidence="6">
    <location>
        <begin position="99"/>
        <end position="305"/>
    </location>
</feature>
<dbReference type="Proteomes" id="UP000255230">
    <property type="component" value="Unassembled WGS sequence"/>
</dbReference>
<dbReference type="GO" id="GO:0004180">
    <property type="term" value="F:carboxypeptidase activity"/>
    <property type="evidence" value="ECO:0007669"/>
    <property type="project" value="UniProtKB-KW"/>
</dbReference>
<proteinExistence type="predicted"/>
<evidence type="ECO:0000259" key="5">
    <source>
        <dbReference type="Pfam" id="PF00905"/>
    </source>
</evidence>